<dbReference type="PROSITE" id="PS52016">
    <property type="entry name" value="TONB_DEPENDENT_REC_3"/>
    <property type="match status" value="1"/>
</dbReference>
<evidence type="ECO:0000256" key="4">
    <source>
        <dbReference type="ARBA" id="ARBA00022496"/>
    </source>
</evidence>
<dbReference type="SUPFAM" id="SSF56935">
    <property type="entry name" value="Porins"/>
    <property type="match status" value="1"/>
</dbReference>
<keyword evidence="10 11" id="KW-0998">Cell outer membrane</keyword>
<feature type="domain" description="TonB-dependent receptor plug" evidence="15">
    <location>
        <begin position="47"/>
        <end position="157"/>
    </location>
</feature>
<reference evidence="16 17" key="1">
    <citation type="submission" date="2020-08" db="EMBL/GenBank/DDBJ databases">
        <title>Genomic Encyclopedia of Type Strains, Phase IV (KMG-IV): sequencing the most valuable type-strain genomes for metagenomic binning, comparative biology and taxonomic classification.</title>
        <authorList>
            <person name="Goeker M."/>
        </authorList>
    </citation>
    <scope>NUCLEOTIDE SEQUENCE [LARGE SCALE GENOMIC DNA]</scope>
    <source>
        <strain evidence="16 17">DSM 27163</strain>
    </source>
</reference>
<evidence type="ECO:0000256" key="2">
    <source>
        <dbReference type="ARBA" id="ARBA00022448"/>
    </source>
</evidence>
<organism evidence="16 17">
    <name type="scientific">Sphingopyxis panaciterrulae</name>
    <dbReference type="NCBI Taxonomy" id="462372"/>
    <lineage>
        <taxon>Bacteria</taxon>
        <taxon>Pseudomonadati</taxon>
        <taxon>Pseudomonadota</taxon>
        <taxon>Alphaproteobacteria</taxon>
        <taxon>Sphingomonadales</taxon>
        <taxon>Sphingomonadaceae</taxon>
        <taxon>Sphingopyxis</taxon>
    </lineage>
</organism>
<keyword evidence="8 12" id="KW-0798">TonB box</keyword>
<keyword evidence="2 11" id="KW-0813">Transport</keyword>
<dbReference type="PANTHER" id="PTHR32552">
    <property type="entry name" value="FERRICHROME IRON RECEPTOR-RELATED"/>
    <property type="match status" value="1"/>
</dbReference>
<dbReference type="InterPro" id="IPR039426">
    <property type="entry name" value="TonB-dep_rcpt-like"/>
</dbReference>
<evidence type="ECO:0000256" key="3">
    <source>
        <dbReference type="ARBA" id="ARBA00022452"/>
    </source>
</evidence>
<dbReference type="GO" id="GO:0006826">
    <property type="term" value="P:iron ion transport"/>
    <property type="evidence" value="ECO:0007669"/>
    <property type="project" value="UniProtKB-KW"/>
</dbReference>
<evidence type="ECO:0000256" key="6">
    <source>
        <dbReference type="ARBA" id="ARBA00023004"/>
    </source>
</evidence>
<evidence type="ECO:0000256" key="10">
    <source>
        <dbReference type="ARBA" id="ARBA00023237"/>
    </source>
</evidence>
<keyword evidence="13" id="KW-0732">Signal</keyword>
<evidence type="ECO:0000256" key="9">
    <source>
        <dbReference type="ARBA" id="ARBA00023136"/>
    </source>
</evidence>
<keyword evidence="7" id="KW-0406">Ion transport</keyword>
<keyword evidence="4" id="KW-0410">Iron transport</keyword>
<evidence type="ECO:0000259" key="15">
    <source>
        <dbReference type="Pfam" id="PF07715"/>
    </source>
</evidence>
<protein>
    <submittedName>
        <fullName evidence="16">Outer membrane receptor protein involved in Fe transport</fullName>
    </submittedName>
</protein>
<keyword evidence="17" id="KW-1185">Reference proteome</keyword>
<keyword evidence="16" id="KW-0675">Receptor</keyword>
<accession>A0A7W9B3K9</accession>
<evidence type="ECO:0000256" key="11">
    <source>
        <dbReference type="PROSITE-ProRule" id="PRU01360"/>
    </source>
</evidence>
<dbReference type="Proteomes" id="UP000537161">
    <property type="component" value="Unassembled WGS sequence"/>
</dbReference>
<gene>
    <name evidence="16" type="ORF">FHR21_000953</name>
</gene>
<evidence type="ECO:0000256" key="12">
    <source>
        <dbReference type="RuleBase" id="RU003357"/>
    </source>
</evidence>
<dbReference type="GO" id="GO:0009279">
    <property type="term" value="C:cell outer membrane"/>
    <property type="evidence" value="ECO:0007669"/>
    <property type="project" value="UniProtKB-SubCell"/>
</dbReference>
<dbReference type="CDD" id="cd01347">
    <property type="entry name" value="ligand_gated_channel"/>
    <property type="match status" value="1"/>
</dbReference>
<dbReference type="InterPro" id="IPR036942">
    <property type="entry name" value="Beta-barrel_TonB_sf"/>
</dbReference>
<dbReference type="InterPro" id="IPR000531">
    <property type="entry name" value="Beta-barrel_TonB"/>
</dbReference>
<feature type="domain" description="TonB-dependent receptor-like beta-barrel" evidence="14">
    <location>
        <begin position="289"/>
        <end position="698"/>
    </location>
</feature>
<evidence type="ECO:0000256" key="1">
    <source>
        <dbReference type="ARBA" id="ARBA00004571"/>
    </source>
</evidence>
<keyword evidence="9 11" id="KW-0472">Membrane</keyword>
<keyword evidence="3 11" id="KW-1134">Transmembrane beta strand</keyword>
<name>A0A7W9B3K9_9SPHN</name>
<dbReference type="InterPro" id="IPR012910">
    <property type="entry name" value="Plug_dom"/>
</dbReference>
<feature type="chain" id="PRO_5030643781" evidence="13">
    <location>
        <begin position="26"/>
        <end position="742"/>
    </location>
</feature>
<keyword evidence="6" id="KW-0408">Iron</keyword>
<dbReference type="Pfam" id="PF00593">
    <property type="entry name" value="TonB_dep_Rec_b-barrel"/>
    <property type="match status" value="1"/>
</dbReference>
<evidence type="ECO:0000256" key="5">
    <source>
        <dbReference type="ARBA" id="ARBA00022692"/>
    </source>
</evidence>
<evidence type="ECO:0000256" key="7">
    <source>
        <dbReference type="ARBA" id="ARBA00023065"/>
    </source>
</evidence>
<evidence type="ECO:0000313" key="16">
    <source>
        <dbReference type="EMBL" id="MBB5705620.1"/>
    </source>
</evidence>
<evidence type="ECO:0000313" key="17">
    <source>
        <dbReference type="Proteomes" id="UP000537161"/>
    </source>
</evidence>
<evidence type="ECO:0000259" key="14">
    <source>
        <dbReference type="Pfam" id="PF00593"/>
    </source>
</evidence>
<evidence type="ECO:0000256" key="8">
    <source>
        <dbReference type="ARBA" id="ARBA00023077"/>
    </source>
</evidence>
<comment type="subcellular location">
    <subcellularLocation>
        <location evidence="1 11">Cell outer membrane</location>
        <topology evidence="1 11">Multi-pass membrane protein</topology>
    </subcellularLocation>
</comment>
<dbReference type="Pfam" id="PF07715">
    <property type="entry name" value="Plug"/>
    <property type="match status" value="1"/>
</dbReference>
<sequence>MRYPTKALTGTALALALAAPAALRAQDAEQSAGGEIVVTAQKRAQTLIDVPQSVSVVSAATLEQQGATNFSDYLKNVPSLQLVQGTPGQGRLVLRGVNTGGVASTVAVYVDETPFGSSTALANAAELAGDFDSFDVARIEVLRGPQGTLYGASSLGGLLKFVTNEPSTAGFEVKLLGGAEFTDGGDPSWRGAAMVNMPLGDTLAFRASGSYRRQGGYIDSVGTAGSNVRSNINDFENYGGRASLLWTPDANLRVRLSALAQNLYVDAPSIVEADPATLEPFHGGLTQSEYLPTFSNVKYRLYNATIDYDLGPATLTSATSYGEQLQSFRADYTANLGAALGGSYVYFDQLTQSHKWTQELRLASNGGGFLEWMIGGYYTHEKARIFQNLKSAAPGTPGMLTPIDLPFEYAVFNLDSRYEEVAGFANATLHLAPWFDIDVGGRYSHNSQRAEQVTDGVLLGAATIEGLRSSDNVFTWSLAPKVRFGEQASLYARVAKGYRPGGPNVIPIGSPPGTPLTFQPDTVTSYEIGFKSDTADRSASIEAALYHIDWNDIQLAAVVNGFGVNVNGAGAKVDGAEVAATLRPTAGLVASVSVAINDAKLSGDTDPLAVGAVKGDRLPFTPKYAVSANADYRWDLGPGVAASIGGSIRSLSRQTGNFDPAYRAAYGHFPRVKAYEVIDLRAGLDFGRYALNAYVNNLTNAGGITSTQALLGVAGLPRNVGGALGTGVVRPRTIGVNATASF</sequence>
<comment type="caution">
    <text evidence="16">The sequence shown here is derived from an EMBL/GenBank/DDBJ whole genome shotgun (WGS) entry which is preliminary data.</text>
</comment>
<dbReference type="PANTHER" id="PTHR32552:SF81">
    <property type="entry name" value="TONB-DEPENDENT OUTER MEMBRANE RECEPTOR"/>
    <property type="match status" value="1"/>
</dbReference>
<dbReference type="EMBL" id="JACIJH010000002">
    <property type="protein sequence ID" value="MBB5705620.1"/>
    <property type="molecule type" value="Genomic_DNA"/>
</dbReference>
<comment type="similarity">
    <text evidence="11 12">Belongs to the TonB-dependent receptor family.</text>
</comment>
<dbReference type="Gene3D" id="2.40.170.20">
    <property type="entry name" value="TonB-dependent receptor, beta-barrel domain"/>
    <property type="match status" value="1"/>
</dbReference>
<keyword evidence="5 11" id="KW-0812">Transmembrane</keyword>
<feature type="signal peptide" evidence="13">
    <location>
        <begin position="1"/>
        <end position="25"/>
    </location>
</feature>
<dbReference type="RefSeq" id="WP_184095853.1">
    <property type="nucleotide sequence ID" value="NZ_JACIJH010000002.1"/>
</dbReference>
<dbReference type="AlphaFoldDB" id="A0A7W9B3K9"/>
<evidence type="ECO:0000256" key="13">
    <source>
        <dbReference type="SAM" id="SignalP"/>
    </source>
</evidence>
<proteinExistence type="inferred from homology"/>